<dbReference type="eggNOG" id="KOG2141">
    <property type="taxonomic scope" value="Eukaryota"/>
</dbReference>
<reference evidence="3" key="1">
    <citation type="submission" date="2016-11" db="UniProtKB">
        <authorList>
            <consortium name="WormBaseParasite"/>
        </authorList>
    </citation>
    <scope>IDENTIFICATION</scope>
</reference>
<feature type="compositionally biased region" description="Basic and acidic residues" evidence="1">
    <location>
        <begin position="1"/>
        <end position="17"/>
    </location>
</feature>
<dbReference type="STRING" id="1561998.A0A1I7T6W3"/>
<dbReference type="Proteomes" id="UP000095282">
    <property type="component" value="Unplaced"/>
</dbReference>
<sequence>MLPTSEKKAMSRKEQRKSAKQLKKMQAKAFSQKTPLEQVMRETMGMTKDEKKKRKRKRQQAARKELRKLEFLQKEHTYENDEDVNSVSKNSDDEDENPAKKLKSKSGIVEISVKKGKESMAMKVKIVMKS</sequence>
<evidence type="ECO:0000313" key="2">
    <source>
        <dbReference type="Proteomes" id="UP000095282"/>
    </source>
</evidence>
<dbReference type="AlphaFoldDB" id="A0A1I7T6W3"/>
<name>A0A1I7T6W3_9PELO</name>
<organism evidence="2 3">
    <name type="scientific">Caenorhabditis tropicalis</name>
    <dbReference type="NCBI Taxonomy" id="1561998"/>
    <lineage>
        <taxon>Eukaryota</taxon>
        <taxon>Metazoa</taxon>
        <taxon>Ecdysozoa</taxon>
        <taxon>Nematoda</taxon>
        <taxon>Chromadorea</taxon>
        <taxon>Rhabditida</taxon>
        <taxon>Rhabditina</taxon>
        <taxon>Rhabditomorpha</taxon>
        <taxon>Rhabditoidea</taxon>
        <taxon>Rhabditidae</taxon>
        <taxon>Peloderinae</taxon>
        <taxon>Caenorhabditis</taxon>
    </lineage>
</organism>
<feature type="region of interest" description="Disordered" evidence="1">
    <location>
        <begin position="1"/>
        <end position="107"/>
    </location>
</feature>
<keyword evidence="2" id="KW-1185">Reference proteome</keyword>
<feature type="compositionally biased region" description="Basic and acidic residues" evidence="1">
    <location>
        <begin position="62"/>
        <end position="79"/>
    </location>
</feature>
<proteinExistence type="predicted"/>
<evidence type="ECO:0000313" key="3">
    <source>
        <dbReference type="WBParaSite" id="Csp11.Scaffold525.g2991.t1"/>
    </source>
</evidence>
<evidence type="ECO:0000256" key="1">
    <source>
        <dbReference type="SAM" id="MobiDB-lite"/>
    </source>
</evidence>
<accession>A0A1I7T6W3</accession>
<protein>
    <submittedName>
        <fullName evidence="3">Nucleolar protein 12</fullName>
    </submittedName>
</protein>
<dbReference type="WBParaSite" id="Csp11.Scaffold525.g2991.t1">
    <property type="protein sequence ID" value="Csp11.Scaffold525.g2991.t1"/>
    <property type="gene ID" value="Csp11.Scaffold525.g2991"/>
</dbReference>
<feature type="compositionally biased region" description="Basic residues" evidence="1">
    <location>
        <begin position="51"/>
        <end position="61"/>
    </location>
</feature>